<dbReference type="InterPro" id="IPR002321">
    <property type="entry name" value="Cyt_c_II"/>
</dbReference>
<evidence type="ECO:0000256" key="5">
    <source>
        <dbReference type="ARBA" id="ARBA00023004"/>
    </source>
</evidence>
<dbReference type="PATRIC" id="fig|161398.10.peg.34"/>
<dbReference type="EMBL" id="CP013187">
    <property type="protein sequence ID" value="ALO40563.1"/>
    <property type="molecule type" value="Genomic_DNA"/>
</dbReference>
<feature type="binding site" description="axial binding residue" evidence="6">
    <location>
        <position position="145"/>
    </location>
    <ligand>
        <name>heme c</name>
        <dbReference type="ChEBI" id="CHEBI:61717"/>
    </ligand>
    <ligandPart>
        <name>Fe</name>
        <dbReference type="ChEBI" id="CHEBI:18248"/>
    </ligandPart>
</feature>
<organism evidence="9 10">
    <name type="scientific">Pseudoalteromonas phenolica</name>
    <dbReference type="NCBI Taxonomy" id="161398"/>
    <lineage>
        <taxon>Bacteria</taxon>
        <taxon>Pseudomonadati</taxon>
        <taxon>Pseudomonadota</taxon>
        <taxon>Gammaproteobacteria</taxon>
        <taxon>Alteromonadales</taxon>
        <taxon>Pseudoalteromonadaceae</taxon>
        <taxon>Pseudoalteromonas</taxon>
    </lineage>
</organism>
<name>A0A0S2JXJ0_9GAMM</name>
<dbReference type="GO" id="GO:0009055">
    <property type="term" value="F:electron transfer activity"/>
    <property type="evidence" value="ECO:0007669"/>
    <property type="project" value="InterPro"/>
</dbReference>
<evidence type="ECO:0000256" key="4">
    <source>
        <dbReference type="ARBA" id="ARBA00022982"/>
    </source>
</evidence>
<dbReference type="PROSITE" id="PS51009">
    <property type="entry name" value="CYTCII"/>
    <property type="match status" value="1"/>
</dbReference>
<feature type="binding site" description="covalent" evidence="7">
    <location>
        <position position="141"/>
    </location>
    <ligand>
        <name>heme c</name>
        <dbReference type="ChEBI" id="CHEBI:61717"/>
    </ligand>
</feature>
<dbReference type="GO" id="GO:0005506">
    <property type="term" value="F:iron ion binding"/>
    <property type="evidence" value="ECO:0007669"/>
    <property type="project" value="InterPro"/>
</dbReference>
<dbReference type="InterPro" id="IPR010980">
    <property type="entry name" value="Cyt_c/b562"/>
</dbReference>
<feature type="chain" id="PRO_5006600721" evidence="8">
    <location>
        <begin position="22"/>
        <end position="150"/>
    </location>
</feature>
<feature type="signal peptide" evidence="8">
    <location>
        <begin position="1"/>
        <end position="21"/>
    </location>
</feature>
<dbReference type="AlphaFoldDB" id="A0A0S2JXJ0"/>
<keyword evidence="1" id="KW-0813">Transport</keyword>
<dbReference type="STRING" id="161398.PP2015_34"/>
<evidence type="ECO:0000256" key="8">
    <source>
        <dbReference type="SAM" id="SignalP"/>
    </source>
</evidence>
<gene>
    <name evidence="9" type="ORF">PP2015_34</name>
</gene>
<accession>A0A0S2JXJ0</accession>
<proteinExistence type="predicted"/>
<dbReference type="RefSeq" id="WP_058028320.1">
    <property type="nucleotide sequence ID" value="NZ_CP013187.1"/>
</dbReference>
<dbReference type="OrthoDB" id="5520910at2"/>
<dbReference type="GO" id="GO:0022900">
    <property type="term" value="P:electron transport chain"/>
    <property type="evidence" value="ECO:0007669"/>
    <property type="project" value="InterPro"/>
</dbReference>
<feature type="binding site" description="covalent" evidence="7">
    <location>
        <position position="144"/>
    </location>
    <ligand>
        <name>heme c</name>
        <dbReference type="ChEBI" id="CHEBI:61717"/>
    </ligand>
</feature>
<dbReference type="Pfam" id="PF01322">
    <property type="entry name" value="Cytochrom_C_2"/>
    <property type="match status" value="1"/>
</dbReference>
<evidence type="ECO:0000256" key="1">
    <source>
        <dbReference type="ARBA" id="ARBA00022448"/>
    </source>
</evidence>
<evidence type="ECO:0000313" key="10">
    <source>
        <dbReference type="Proteomes" id="UP000061457"/>
    </source>
</evidence>
<dbReference type="SUPFAM" id="SSF47175">
    <property type="entry name" value="Cytochromes"/>
    <property type="match status" value="1"/>
</dbReference>
<dbReference type="InterPro" id="IPR012127">
    <property type="entry name" value="Cyt_c_prime"/>
</dbReference>
<keyword evidence="4" id="KW-0249">Electron transport</keyword>
<dbReference type="GO" id="GO:0042597">
    <property type="term" value="C:periplasmic space"/>
    <property type="evidence" value="ECO:0007669"/>
    <property type="project" value="InterPro"/>
</dbReference>
<evidence type="ECO:0000313" key="9">
    <source>
        <dbReference type="EMBL" id="ALO40563.1"/>
    </source>
</evidence>
<evidence type="ECO:0000256" key="3">
    <source>
        <dbReference type="ARBA" id="ARBA00022723"/>
    </source>
</evidence>
<keyword evidence="8" id="KW-0732">Signal</keyword>
<comment type="PTM">
    <text evidence="7">Binds 1 heme group per subunit.</text>
</comment>
<keyword evidence="2 7" id="KW-0349">Heme</keyword>
<dbReference type="GO" id="GO:0020037">
    <property type="term" value="F:heme binding"/>
    <property type="evidence" value="ECO:0007669"/>
    <property type="project" value="InterPro"/>
</dbReference>
<keyword evidence="5 6" id="KW-0408">Iron</keyword>
<evidence type="ECO:0000256" key="6">
    <source>
        <dbReference type="PIRSR" id="PIRSR000027-1"/>
    </source>
</evidence>
<dbReference type="PIRSF" id="PIRSF000027">
    <property type="entry name" value="Cytc_c_prime"/>
    <property type="match status" value="1"/>
</dbReference>
<protein>
    <submittedName>
        <fullName evidence="9">Cytochrome c</fullName>
    </submittedName>
</protein>
<evidence type="ECO:0000256" key="2">
    <source>
        <dbReference type="ARBA" id="ARBA00022617"/>
    </source>
</evidence>
<evidence type="ECO:0000256" key="7">
    <source>
        <dbReference type="PIRSR" id="PIRSR000027-2"/>
    </source>
</evidence>
<reference evidence="10" key="1">
    <citation type="submission" date="2015-11" db="EMBL/GenBank/DDBJ databases">
        <authorList>
            <person name="Kim K.M."/>
        </authorList>
    </citation>
    <scope>NUCLEOTIDE SEQUENCE [LARGE SCALE GENOMIC DNA]</scope>
    <source>
        <strain evidence="10">KCTC 12086</strain>
    </source>
</reference>
<dbReference type="Gene3D" id="1.20.120.10">
    <property type="entry name" value="Cytochrome c/b562"/>
    <property type="match status" value="1"/>
</dbReference>
<keyword evidence="10" id="KW-1185">Reference proteome</keyword>
<sequence>MKKTLILAAALFGTLSLQTNAQSMFEKPEDAIEYRKATFQLIRYQIGDMGDMLKGKIPFDAKRFQQRADSAATLSNMPWEAFTADSQKGDTGALPAIWSDRATFDKKAEQFAKYAQALAVAAQSGDKKEIGPAFRNWAKGCKDCHKSFKD</sequence>
<dbReference type="KEGG" id="pphe:PP2015_34"/>
<keyword evidence="3 6" id="KW-0479">Metal-binding</keyword>
<dbReference type="Proteomes" id="UP000061457">
    <property type="component" value="Chromosome I"/>
</dbReference>